<proteinExistence type="predicted"/>
<dbReference type="Pfam" id="PF08044">
    <property type="entry name" value="DUF1707"/>
    <property type="match status" value="1"/>
</dbReference>
<dbReference type="Proteomes" id="UP000629619">
    <property type="component" value="Unassembled WGS sequence"/>
</dbReference>
<dbReference type="EMBL" id="BOMW01000089">
    <property type="protein sequence ID" value="GIF09498.1"/>
    <property type="molecule type" value="Genomic_DNA"/>
</dbReference>
<dbReference type="PANTHER" id="PTHR40763:SF5">
    <property type="entry name" value="MEMBRANE PROTEIN"/>
    <property type="match status" value="1"/>
</dbReference>
<evidence type="ECO:0000313" key="2">
    <source>
        <dbReference type="EMBL" id="GIF09498.1"/>
    </source>
</evidence>
<gene>
    <name evidence="2" type="ORF">Asi03nite_70360</name>
</gene>
<keyword evidence="3" id="KW-1185">Reference proteome</keyword>
<feature type="domain" description="DUF1707" evidence="1">
    <location>
        <begin position="12"/>
        <end position="64"/>
    </location>
</feature>
<protein>
    <recommendedName>
        <fullName evidence="1">DUF1707 domain-containing protein</fullName>
    </recommendedName>
</protein>
<organism evidence="2 3">
    <name type="scientific">Actinoplanes siamensis</name>
    <dbReference type="NCBI Taxonomy" id="1223317"/>
    <lineage>
        <taxon>Bacteria</taxon>
        <taxon>Bacillati</taxon>
        <taxon>Actinomycetota</taxon>
        <taxon>Actinomycetes</taxon>
        <taxon>Micromonosporales</taxon>
        <taxon>Micromonosporaceae</taxon>
        <taxon>Actinoplanes</taxon>
    </lineage>
</organism>
<evidence type="ECO:0000313" key="3">
    <source>
        <dbReference type="Proteomes" id="UP000629619"/>
    </source>
</evidence>
<dbReference type="PANTHER" id="PTHR40763">
    <property type="entry name" value="MEMBRANE PROTEIN-RELATED"/>
    <property type="match status" value="1"/>
</dbReference>
<comment type="caution">
    <text evidence="2">The sequence shown here is derived from an EMBL/GenBank/DDBJ whole genome shotgun (WGS) entry which is preliminary data.</text>
</comment>
<dbReference type="RefSeq" id="WP_203684801.1">
    <property type="nucleotide sequence ID" value="NZ_BOMW01000089.1"/>
</dbReference>
<accession>A0A919NEP3</accession>
<dbReference type="InterPro" id="IPR012551">
    <property type="entry name" value="DUF1707_SHOCT-like"/>
</dbReference>
<dbReference type="AlphaFoldDB" id="A0A919NEP3"/>
<name>A0A919NEP3_9ACTN</name>
<sequence>MSEEPRPEPARVRMSDADRQALVERLLRAAGEGRLTLNEFDRRVAGVLAASRFGEVEPFLLDLPGGTGFPPALERAQLCTTGRSLKREGRWVVSRRLRVTNKAGSVKLDFTDAVVPHHVVEVDLEVFAGITTLVLPRGATLDVELTAGNARVRGVPTSPIAGQERHFVVRTRPVGWSSGISASSGDGAGDAERLMLAHAALHRTWVLIWALSASSRATSGGLRWGGFDCSPVSEQPRRWEYRLVWTEARRRPRMSKIELIAAKILRADLGAPA</sequence>
<evidence type="ECO:0000259" key="1">
    <source>
        <dbReference type="Pfam" id="PF08044"/>
    </source>
</evidence>
<reference evidence="2" key="1">
    <citation type="submission" date="2021-01" db="EMBL/GenBank/DDBJ databases">
        <title>Whole genome shotgun sequence of Actinoplanes siamensis NBRC 109076.</title>
        <authorList>
            <person name="Komaki H."/>
            <person name="Tamura T."/>
        </authorList>
    </citation>
    <scope>NUCLEOTIDE SEQUENCE</scope>
    <source>
        <strain evidence="2">NBRC 109076</strain>
    </source>
</reference>